<dbReference type="Pfam" id="PF00155">
    <property type="entry name" value="Aminotran_1_2"/>
    <property type="match status" value="1"/>
</dbReference>
<keyword evidence="4" id="KW-0663">Pyridoxal phosphate</keyword>
<comment type="cofactor">
    <cofactor evidence="1">
        <name>pyridoxal 5'-phosphate</name>
        <dbReference type="ChEBI" id="CHEBI:597326"/>
    </cofactor>
</comment>
<sequence length="480" mass="53412">MTSKGQPVSESVIRLMSRLAIQHDAVNLSQGFPNEPPMPEGVSSLVCGLLGGTPDRQAELASSSVGDLLQAVASREGKDPKDLSLSSFLESIVSSHPIDMHSQYSMPVGRPVMRQAVSSYYERFYPGKRGGAGIDPETEITITLGATEAMAAVLRALLVPGDGVLVMEPFHELYPSQAGVFHLRALFTRLREIDGEWTMDFADIATKMKECRAMVLCDPHNPTGKVFTVSELRILCRLCIENDCYLLGDDIYEHMIFQGDEEGGAKLTHFLVGRDTETILTPEAGFSEEEVEKMKGLYLILNSVSKTWSATGWRCGWVISPPAVTGAIRAVHDQMVMQCPTPIQIGCEALLNRAPTEFYTKMAKKYEERRDFLCGELEKIGFRLAWPRAAYYAFVRYTEVPALAEFHGRPRDAALFLLKEYKVACVPGDNFFFLEGEKEKASEAERGAGGHAPTDYLRFCFCRRLDDLKEAVRRLQKLKA</sequence>
<name>A0A0G4GPH6_9ALVE</name>
<dbReference type="GO" id="GO:0005737">
    <property type="term" value="C:cytoplasm"/>
    <property type="evidence" value="ECO:0007669"/>
    <property type="project" value="TreeGrafter"/>
</dbReference>
<dbReference type="EMBL" id="CDMZ01001417">
    <property type="protein sequence ID" value="CEM32261.1"/>
    <property type="molecule type" value="Genomic_DNA"/>
</dbReference>
<dbReference type="AlphaFoldDB" id="A0A0G4GPH6"/>
<evidence type="ECO:0000313" key="6">
    <source>
        <dbReference type="EMBL" id="CEM32261.1"/>
    </source>
</evidence>
<dbReference type="PANTHER" id="PTHR43807:SF20">
    <property type="entry name" value="FI04487P"/>
    <property type="match status" value="1"/>
</dbReference>
<accession>A0A0G4GPH6</accession>
<dbReference type="PhylomeDB" id="A0A0G4GPH6"/>
<dbReference type="SUPFAM" id="SSF53383">
    <property type="entry name" value="PLP-dependent transferases"/>
    <property type="match status" value="1"/>
</dbReference>
<gene>
    <name evidence="6" type="ORF">Cvel_22810</name>
</gene>
<dbReference type="VEuPathDB" id="CryptoDB:Cvel_22810"/>
<keyword evidence="3" id="KW-0808">Transferase</keyword>
<evidence type="ECO:0000256" key="4">
    <source>
        <dbReference type="ARBA" id="ARBA00022898"/>
    </source>
</evidence>
<dbReference type="PANTHER" id="PTHR43807">
    <property type="entry name" value="FI04487P"/>
    <property type="match status" value="1"/>
</dbReference>
<evidence type="ECO:0000259" key="5">
    <source>
        <dbReference type="Pfam" id="PF00155"/>
    </source>
</evidence>
<feature type="domain" description="Aminotransferase class I/classII large" evidence="5">
    <location>
        <begin position="102"/>
        <end position="474"/>
    </location>
</feature>
<evidence type="ECO:0000256" key="3">
    <source>
        <dbReference type="ARBA" id="ARBA00022679"/>
    </source>
</evidence>
<evidence type="ECO:0000256" key="2">
    <source>
        <dbReference type="ARBA" id="ARBA00022576"/>
    </source>
</evidence>
<proteinExistence type="predicted"/>
<dbReference type="CDD" id="cd00609">
    <property type="entry name" value="AAT_like"/>
    <property type="match status" value="1"/>
</dbReference>
<dbReference type="Gene3D" id="3.90.1150.10">
    <property type="entry name" value="Aspartate Aminotransferase, domain 1"/>
    <property type="match status" value="2"/>
</dbReference>
<dbReference type="InterPro" id="IPR004839">
    <property type="entry name" value="Aminotransferase_I/II_large"/>
</dbReference>
<dbReference type="InterPro" id="IPR015424">
    <property type="entry name" value="PyrdxlP-dep_Trfase"/>
</dbReference>
<dbReference type="GO" id="GO:0016212">
    <property type="term" value="F:kynurenine-oxoglutarate transaminase activity"/>
    <property type="evidence" value="ECO:0007669"/>
    <property type="project" value="TreeGrafter"/>
</dbReference>
<dbReference type="InterPro" id="IPR015422">
    <property type="entry name" value="PyrdxlP-dep_Trfase_small"/>
</dbReference>
<keyword evidence="2" id="KW-0032">Aminotransferase</keyword>
<dbReference type="InterPro" id="IPR015421">
    <property type="entry name" value="PyrdxlP-dep_Trfase_major"/>
</dbReference>
<organism evidence="6">
    <name type="scientific">Chromera velia CCMP2878</name>
    <dbReference type="NCBI Taxonomy" id="1169474"/>
    <lineage>
        <taxon>Eukaryota</taxon>
        <taxon>Sar</taxon>
        <taxon>Alveolata</taxon>
        <taxon>Colpodellida</taxon>
        <taxon>Chromeraceae</taxon>
        <taxon>Chromera</taxon>
    </lineage>
</organism>
<evidence type="ECO:0000256" key="1">
    <source>
        <dbReference type="ARBA" id="ARBA00001933"/>
    </source>
</evidence>
<reference evidence="6" key="1">
    <citation type="submission" date="2014-11" db="EMBL/GenBank/DDBJ databases">
        <authorList>
            <person name="Otto D Thomas"/>
            <person name="Naeem Raeece"/>
        </authorList>
    </citation>
    <scope>NUCLEOTIDE SEQUENCE</scope>
</reference>
<dbReference type="Gene3D" id="3.40.640.10">
    <property type="entry name" value="Type I PLP-dependent aspartate aminotransferase-like (Major domain)"/>
    <property type="match status" value="1"/>
</dbReference>
<dbReference type="InterPro" id="IPR051326">
    <property type="entry name" value="Kynurenine-oxoglutarate_AT"/>
</dbReference>
<dbReference type="GO" id="GO:0030170">
    <property type="term" value="F:pyridoxal phosphate binding"/>
    <property type="evidence" value="ECO:0007669"/>
    <property type="project" value="InterPro"/>
</dbReference>
<protein>
    <recommendedName>
        <fullName evidence="5">Aminotransferase class I/classII large domain-containing protein</fullName>
    </recommendedName>
</protein>